<evidence type="ECO:0000313" key="1">
    <source>
        <dbReference type="EMBL" id="KAK2709538.1"/>
    </source>
</evidence>
<organism evidence="1 2">
    <name type="scientific">Artemia franciscana</name>
    <name type="common">Brine shrimp</name>
    <name type="synonym">Artemia sanfranciscana</name>
    <dbReference type="NCBI Taxonomy" id="6661"/>
    <lineage>
        <taxon>Eukaryota</taxon>
        <taxon>Metazoa</taxon>
        <taxon>Ecdysozoa</taxon>
        <taxon>Arthropoda</taxon>
        <taxon>Crustacea</taxon>
        <taxon>Branchiopoda</taxon>
        <taxon>Anostraca</taxon>
        <taxon>Artemiidae</taxon>
        <taxon>Artemia</taxon>
    </lineage>
</organism>
<reference evidence="1" key="1">
    <citation type="submission" date="2023-07" db="EMBL/GenBank/DDBJ databases">
        <title>Chromosome-level genome assembly of Artemia franciscana.</title>
        <authorList>
            <person name="Jo E."/>
        </authorList>
    </citation>
    <scope>NUCLEOTIDE SEQUENCE</scope>
    <source>
        <tissue evidence="1">Whole body</tissue>
    </source>
</reference>
<evidence type="ECO:0000313" key="2">
    <source>
        <dbReference type="Proteomes" id="UP001187531"/>
    </source>
</evidence>
<keyword evidence="2" id="KW-1185">Reference proteome</keyword>
<gene>
    <name evidence="1" type="ORF">QYM36_013265</name>
</gene>
<proteinExistence type="predicted"/>
<dbReference type="AlphaFoldDB" id="A0AA88HDU5"/>
<dbReference type="Proteomes" id="UP001187531">
    <property type="component" value="Unassembled WGS sequence"/>
</dbReference>
<protein>
    <submittedName>
        <fullName evidence="1">Uncharacterized protein</fullName>
    </submittedName>
</protein>
<comment type="caution">
    <text evidence="1">The sequence shown here is derived from an EMBL/GenBank/DDBJ whole genome shotgun (WGS) entry which is preliminary data.</text>
</comment>
<sequence>MRSAESGPDHRLVIAKLQIKLRAKKRRRHTKTIFDADKLSEAETKRKVFLSFKNRFEVLGSRNTEDTGSVESIWTALLSAYGEPIEKILGVQKRPK</sequence>
<name>A0AA88HDU5_ARTSF</name>
<dbReference type="EMBL" id="JAVRJZ010000017">
    <property type="protein sequence ID" value="KAK2709538.1"/>
    <property type="molecule type" value="Genomic_DNA"/>
</dbReference>
<accession>A0AA88HDU5</accession>